<evidence type="ECO:0000256" key="2">
    <source>
        <dbReference type="ARBA" id="ARBA00005466"/>
    </source>
</evidence>
<evidence type="ECO:0000256" key="1">
    <source>
        <dbReference type="ARBA" id="ARBA00001974"/>
    </source>
</evidence>
<reference evidence="8" key="1">
    <citation type="submission" date="2016-10" db="EMBL/GenBank/DDBJ databases">
        <authorList>
            <person name="Varghese N."/>
            <person name="Submissions S."/>
        </authorList>
    </citation>
    <scope>NUCLEOTIDE SEQUENCE [LARGE SCALE GENOMIC DNA]</scope>
    <source>
        <strain evidence="8">DSM 44544</strain>
    </source>
</reference>
<dbReference type="Gene3D" id="3.30.465.10">
    <property type="match status" value="1"/>
</dbReference>
<dbReference type="InterPro" id="IPR016167">
    <property type="entry name" value="FAD-bd_PCMH_sub1"/>
</dbReference>
<dbReference type="Gene3D" id="3.40.462.20">
    <property type="match status" value="1"/>
</dbReference>
<dbReference type="PANTHER" id="PTHR42973:SF39">
    <property type="entry name" value="FAD-BINDING PCMH-TYPE DOMAIN-CONTAINING PROTEIN"/>
    <property type="match status" value="1"/>
</dbReference>
<dbReference type="SUPFAM" id="SSF56176">
    <property type="entry name" value="FAD-binding/transporter-associated domain-like"/>
    <property type="match status" value="1"/>
</dbReference>
<dbReference type="EMBL" id="FNSO01000004">
    <property type="protein sequence ID" value="SEC26512.1"/>
    <property type="molecule type" value="Genomic_DNA"/>
</dbReference>
<dbReference type="AlphaFoldDB" id="A0A1H4R3P0"/>
<evidence type="ECO:0000313" key="8">
    <source>
        <dbReference type="Proteomes" id="UP000199622"/>
    </source>
</evidence>
<dbReference type="InterPro" id="IPR016169">
    <property type="entry name" value="FAD-bd_PCMH_sub2"/>
</dbReference>
<keyword evidence="8" id="KW-1185">Reference proteome</keyword>
<evidence type="ECO:0000256" key="3">
    <source>
        <dbReference type="ARBA" id="ARBA00022630"/>
    </source>
</evidence>
<evidence type="ECO:0000256" key="4">
    <source>
        <dbReference type="ARBA" id="ARBA00022827"/>
    </source>
</evidence>
<dbReference type="InterPro" id="IPR016166">
    <property type="entry name" value="FAD-bd_PCMH"/>
</dbReference>
<dbReference type="InterPro" id="IPR016164">
    <property type="entry name" value="FAD-linked_Oxase-like_C"/>
</dbReference>
<gene>
    <name evidence="7" type="ORF">SAMN04489727_3146</name>
</gene>
<dbReference type="RefSeq" id="WP_091307695.1">
    <property type="nucleotide sequence ID" value="NZ_FNSO01000004.1"/>
</dbReference>
<evidence type="ECO:0000256" key="5">
    <source>
        <dbReference type="ARBA" id="ARBA00023002"/>
    </source>
</evidence>
<sequence length="465" mass="48942">MTSTAEPTLERLRTQLSGTVLTPGEPGYDTARSIWNGEIDRHPAVVVQPAVAADVAVALAYAREAGLDVSVRGGGHNFGGAAVVDGGLCVDLSSLDAIMVDPEGRTARCGGGTTWAQLDAATQAHGLAVPGGTVSHTGVGGLTLGGGFGWLTAKHGLSCDNLLSAEVVTADGDILRASAEEHADLFWALRGGGGNFGVVTEFEFRLHPVGPIVHLGLFFWGLEDGVAALRTAREVLETLPGEMGVLVAGLNAPPAPFVPEAHHFRPGYALLIAGFAGEDQHAEAIRPARSGPAPLFEFVSPIPYVELQRMIDDAAPWGILGYEKAAFAEAFSDELIEVIADFLPRKSSPMSIMPIFALRGAFAEAADESTAFGGARRPCLAVNIAALAPEPEPFAADRAWVRDFWAAVAPFSANAGGYVNFMAEYEADRVRTSYGAEKFARLARIKAAYDPRNVFHHNANIPPAP</sequence>
<name>A0A1H4R3P0_9PSEU</name>
<dbReference type="PROSITE" id="PS51387">
    <property type="entry name" value="FAD_PCMH"/>
    <property type="match status" value="1"/>
</dbReference>
<dbReference type="InterPro" id="IPR006093">
    <property type="entry name" value="Oxy_OxRdtase_FAD_BS"/>
</dbReference>
<dbReference type="InterPro" id="IPR006094">
    <property type="entry name" value="Oxid_FAD_bind_N"/>
</dbReference>
<evidence type="ECO:0000259" key="6">
    <source>
        <dbReference type="PROSITE" id="PS51387"/>
    </source>
</evidence>
<dbReference type="PROSITE" id="PS00862">
    <property type="entry name" value="OX2_COVAL_FAD"/>
    <property type="match status" value="1"/>
</dbReference>
<keyword evidence="5" id="KW-0560">Oxidoreductase</keyword>
<comment type="similarity">
    <text evidence="2">Belongs to the oxygen-dependent FAD-linked oxidoreductase family.</text>
</comment>
<dbReference type="PANTHER" id="PTHR42973">
    <property type="entry name" value="BINDING OXIDOREDUCTASE, PUTATIVE (AFU_ORTHOLOGUE AFUA_1G17690)-RELATED"/>
    <property type="match status" value="1"/>
</dbReference>
<organism evidence="7 8">
    <name type="scientific">Amycolatopsis tolypomycina</name>
    <dbReference type="NCBI Taxonomy" id="208445"/>
    <lineage>
        <taxon>Bacteria</taxon>
        <taxon>Bacillati</taxon>
        <taxon>Actinomycetota</taxon>
        <taxon>Actinomycetes</taxon>
        <taxon>Pseudonocardiales</taxon>
        <taxon>Pseudonocardiaceae</taxon>
        <taxon>Amycolatopsis</taxon>
    </lineage>
</organism>
<evidence type="ECO:0000313" key="7">
    <source>
        <dbReference type="EMBL" id="SEC26512.1"/>
    </source>
</evidence>
<dbReference type="OrthoDB" id="9775082at2"/>
<dbReference type="SUPFAM" id="SSF55103">
    <property type="entry name" value="FAD-linked oxidases, C-terminal domain"/>
    <property type="match status" value="1"/>
</dbReference>
<feature type="domain" description="FAD-binding PCMH-type" evidence="6">
    <location>
        <begin position="39"/>
        <end position="209"/>
    </location>
</feature>
<keyword evidence="4" id="KW-0274">FAD</keyword>
<comment type="cofactor">
    <cofactor evidence="1">
        <name>FAD</name>
        <dbReference type="ChEBI" id="CHEBI:57692"/>
    </cofactor>
</comment>
<dbReference type="GO" id="GO:0016491">
    <property type="term" value="F:oxidoreductase activity"/>
    <property type="evidence" value="ECO:0007669"/>
    <property type="project" value="UniProtKB-KW"/>
</dbReference>
<dbReference type="Pfam" id="PF01565">
    <property type="entry name" value="FAD_binding_4"/>
    <property type="match status" value="1"/>
</dbReference>
<dbReference type="InterPro" id="IPR036318">
    <property type="entry name" value="FAD-bd_PCMH-like_sf"/>
</dbReference>
<protein>
    <submittedName>
        <fullName evidence="7">FAD/FMN-containing dehydrogenase</fullName>
    </submittedName>
</protein>
<accession>A0A1H4R3P0</accession>
<dbReference type="STRING" id="208445.SAMN04489727_3146"/>
<dbReference type="Gene3D" id="3.30.43.10">
    <property type="entry name" value="Uridine Diphospho-n-acetylenolpyruvylglucosamine Reductase, domain 2"/>
    <property type="match status" value="1"/>
</dbReference>
<dbReference type="Proteomes" id="UP000199622">
    <property type="component" value="Unassembled WGS sequence"/>
</dbReference>
<dbReference type="Pfam" id="PF08031">
    <property type="entry name" value="BBE"/>
    <property type="match status" value="1"/>
</dbReference>
<keyword evidence="3" id="KW-0285">Flavoprotein</keyword>
<proteinExistence type="inferred from homology"/>
<dbReference type="GO" id="GO:0071949">
    <property type="term" value="F:FAD binding"/>
    <property type="evidence" value="ECO:0007669"/>
    <property type="project" value="InterPro"/>
</dbReference>
<dbReference type="InterPro" id="IPR050416">
    <property type="entry name" value="FAD-linked_Oxidoreductase"/>
</dbReference>
<dbReference type="InterPro" id="IPR012951">
    <property type="entry name" value="BBE"/>
</dbReference>